<sequence length="87" mass="9123">MRSIMIGLLLRSLIRCRSSCSSSSISPGTPGTTQTTPLHLGSATTSGVTRRPGPEPDYFGRKCLTLLDSSISVLRIDGLVGSRGSSN</sequence>
<name>A0A318YV61_ASPNB</name>
<dbReference type="RefSeq" id="XP_025477246.1">
    <property type="nucleotide sequence ID" value="XM_025617944.1"/>
</dbReference>
<dbReference type="EMBL" id="KZ821471">
    <property type="protein sequence ID" value="PYH31768.1"/>
    <property type="molecule type" value="Genomic_DNA"/>
</dbReference>
<gene>
    <name evidence="3" type="ORF">BO87DRAFT_119880</name>
</gene>
<evidence type="ECO:0008006" key="5">
    <source>
        <dbReference type="Google" id="ProtNLM"/>
    </source>
</evidence>
<dbReference type="AlphaFoldDB" id="A0A318YV61"/>
<evidence type="ECO:0000313" key="3">
    <source>
        <dbReference type="EMBL" id="PYH31768.1"/>
    </source>
</evidence>
<evidence type="ECO:0000256" key="2">
    <source>
        <dbReference type="SAM" id="SignalP"/>
    </source>
</evidence>
<evidence type="ECO:0000256" key="1">
    <source>
        <dbReference type="SAM" id="MobiDB-lite"/>
    </source>
</evidence>
<keyword evidence="2" id="KW-0732">Signal</keyword>
<protein>
    <recommendedName>
        <fullName evidence="5">Secreted protein</fullName>
    </recommendedName>
</protein>
<accession>A0A318YV61</accession>
<feature type="chain" id="PRO_5016333476" description="Secreted protein" evidence="2">
    <location>
        <begin position="20"/>
        <end position="87"/>
    </location>
</feature>
<dbReference type="GeneID" id="37120400"/>
<feature type="region of interest" description="Disordered" evidence="1">
    <location>
        <begin position="20"/>
        <end position="56"/>
    </location>
</feature>
<keyword evidence="4" id="KW-1185">Reference proteome</keyword>
<reference evidence="3" key="1">
    <citation type="submission" date="2016-12" db="EMBL/GenBank/DDBJ databases">
        <title>The genomes of Aspergillus section Nigri reveals drivers in fungal speciation.</title>
        <authorList>
            <consortium name="DOE Joint Genome Institute"/>
            <person name="Vesth T.C."/>
            <person name="Nybo J."/>
            <person name="Theobald S."/>
            <person name="Brandl J."/>
            <person name="Frisvad J.C."/>
            <person name="Nielsen K.F."/>
            <person name="Lyhne E.K."/>
            <person name="Kogle M.E."/>
            <person name="Kuo A."/>
            <person name="Riley R."/>
            <person name="Clum A."/>
            <person name="Nolan M."/>
            <person name="Lipzen A."/>
            <person name="Salamov A."/>
            <person name="Henrissat B."/>
            <person name="Wiebenga A."/>
            <person name="De Vries R.P."/>
            <person name="Grigoriev I.V."/>
            <person name="Mortensen U.H."/>
            <person name="Andersen M.R."/>
            <person name="Baker S.E."/>
        </authorList>
    </citation>
    <scope>NUCLEOTIDE SEQUENCE [LARGE SCALE GENOMIC DNA]</scope>
    <source>
        <strain evidence="3">CBS 115656</strain>
    </source>
</reference>
<organism evidence="3 4">
    <name type="scientific">Aspergillus neoniger (strain CBS 115656)</name>
    <dbReference type="NCBI Taxonomy" id="1448310"/>
    <lineage>
        <taxon>Eukaryota</taxon>
        <taxon>Fungi</taxon>
        <taxon>Dikarya</taxon>
        <taxon>Ascomycota</taxon>
        <taxon>Pezizomycotina</taxon>
        <taxon>Eurotiomycetes</taxon>
        <taxon>Eurotiomycetidae</taxon>
        <taxon>Eurotiales</taxon>
        <taxon>Aspergillaceae</taxon>
        <taxon>Aspergillus</taxon>
        <taxon>Aspergillus subgen. Circumdati</taxon>
    </lineage>
</organism>
<feature type="compositionally biased region" description="Low complexity" evidence="1">
    <location>
        <begin position="20"/>
        <end position="38"/>
    </location>
</feature>
<evidence type="ECO:0000313" key="4">
    <source>
        <dbReference type="Proteomes" id="UP000247647"/>
    </source>
</evidence>
<proteinExistence type="predicted"/>
<dbReference type="Proteomes" id="UP000247647">
    <property type="component" value="Unassembled WGS sequence"/>
</dbReference>
<feature type="signal peptide" evidence="2">
    <location>
        <begin position="1"/>
        <end position="19"/>
    </location>
</feature>